<sequence length="1343" mass="145635">MLKTQTPVSKTQTLAFHCSEDLQSETRVESIVSEVPAPVGRVEGSTGEGGSGGGEDTMMEVGGVCGNDGTSKVGGEENLNSEEICDRGGSGEASVERDLTSRGGGDDVAGDLGTRGIGVSVGEASSNDRLETEVGGPVAEESVEKNKEVVGGEAEGDVADEKPSRKVDTVNHEVQNLGIGTGVEESKAIMSLTGGETQIPHLEETVVGAGEEDPERGLLGDNVERGSGMVGTAGSEAQGKGAENGVESSAVVSGTLERETQVVVEVVTENKNYLGKELDKNARQDSELNGARDDAHQVGETQRLGVLDDEIWNPGIETADAGFAAIVEESSAPPQVVEEDAVVVSEEALDSQKNTPSSPAVEGISSSSEEKQIPMAETDDGGTGKDAIVNANPNSLDEQVPVAVRGEVSATDQGEYMCTTMEGMDTDTFDENLSFSLEELQGHVEKADGSTENHCNVCADSTSSFQPTQVVGGEDVAMARKAHPNFEEAQQNNKDETMCTGSELDTQVSGRENKISSMDNKEALNDAKPDNSDGRKEILIQKHLTEVVTDGGSAENQRNACSDSTSTVQAALEVVSGEAMTVDDSPKYANVEVPRLRSSDFDATLSCSGNEQSFNAEVACGSTEMDIQVMNGGEVAPKDSKQVLDSNVGGLEPADFYEVDSTVGQEMQVEEQVIDAEQVDLHGAEEMEVEEPDSEQGDIHGAEEKFVKRTTVKAGNLVKSHQASYQLSLEDKGEFDVFDLVWGKVRSHPWWPGQIFDPSDASEKAMKYYKKDCFLVAYFGDRTFAWVDASQLKPFYSHFSQVEKQSNAEVFQNAVNCTLEEVSRRVELELACSCIPKDAYDDIRLQIVENAGIRQESSVRDGVNEFAGVQSFQPDKLVEYMRALAQSPSSGADRLELVVSKAQLLSFYRLKGYYQLPEFQFCGGLEENGVDAFHFEDKMDATTFSKDGEHIHSSQEISGTQRSSYHKRKHNLKDSIYPRKERSLSELMSGSFDSLDDDEFGTSRVVSPSSGKRRKVVDSTGDDSLQDVRKTISLAKVSATPSHIPKPSFKIGECIRRVASQMTGSPSILKSNSERLQKFDGDGADVSFENFDDAEGKKMILPADYSSLDDLLSQLHLAARDPMKGYSFLNTITGFFSDFRNSIILSRPVDKASGKRKKSSHSIIGFPETFEFEDMSDTYWTDRVIQNGAEEQPSSRNGRGYQIVPVELGKPAQKSRRLSSRKQHSVGNQDLAPPKPPGYVDENSPAELILNFPEVDCIPSETNLNKIFRRFGPLKESETEIDEETSRARVVFRKCSDAEVASSSAAKFNIFGSMVVNYQISYIISVPFKTSPIVTTLGEEYAT</sequence>
<accession>A0ACC1BTR0</accession>
<name>A0ACC1BTR0_9ROSI</name>
<organism evidence="1 2">
    <name type="scientific">Pistacia atlantica</name>
    <dbReference type="NCBI Taxonomy" id="434234"/>
    <lineage>
        <taxon>Eukaryota</taxon>
        <taxon>Viridiplantae</taxon>
        <taxon>Streptophyta</taxon>
        <taxon>Embryophyta</taxon>
        <taxon>Tracheophyta</taxon>
        <taxon>Spermatophyta</taxon>
        <taxon>Magnoliopsida</taxon>
        <taxon>eudicotyledons</taxon>
        <taxon>Gunneridae</taxon>
        <taxon>Pentapetalae</taxon>
        <taxon>rosids</taxon>
        <taxon>malvids</taxon>
        <taxon>Sapindales</taxon>
        <taxon>Anacardiaceae</taxon>
        <taxon>Pistacia</taxon>
    </lineage>
</organism>
<proteinExistence type="predicted"/>
<dbReference type="EMBL" id="CM047899">
    <property type="protein sequence ID" value="KAJ0102358.1"/>
    <property type="molecule type" value="Genomic_DNA"/>
</dbReference>
<dbReference type="Proteomes" id="UP001164250">
    <property type="component" value="Chromosome 3"/>
</dbReference>
<reference evidence="2" key="1">
    <citation type="journal article" date="2023" name="G3 (Bethesda)">
        <title>Genome assembly and association tests identify interacting loci associated with vigor, precocity, and sex in interspecific pistachio rootstocks.</title>
        <authorList>
            <person name="Palmer W."/>
            <person name="Jacygrad E."/>
            <person name="Sagayaradj S."/>
            <person name="Cavanaugh K."/>
            <person name="Han R."/>
            <person name="Bertier L."/>
            <person name="Beede B."/>
            <person name="Kafkas S."/>
            <person name="Golino D."/>
            <person name="Preece J."/>
            <person name="Michelmore R."/>
        </authorList>
    </citation>
    <scope>NUCLEOTIDE SEQUENCE [LARGE SCALE GENOMIC DNA]</scope>
</reference>
<keyword evidence="2" id="KW-1185">Reference proteome</keyword>
<protein>
    <submittedName>
        <fullName evidence="1">Uncharacterized protein</fullName>
    </submittedName>
</protein>
<evidence type="ECO:0000313" key="2">
    <source>
        <dbReference type="Proteomes" id="UP001164250"/>
    </source>
</evidence>
<gene>
    <name evidence="1" type="ORF">Patl1_06175</name>
</gene>
<comment type="caution">
    <text evidence="1">The sequence shown here is derived from an EMBL/GenBank/DDBJ whole genome shotgun (WGS) entry which is preliminary data.</text>
</comment>
<evidence type="ECO:0000313" key="1">
    <source>
        <dbReference type="EMBL" id="KAJ0102358.1"/>
    </source>
</evidence>